<evidence type="ECO:0000256" key="1">
    <source>
        <dbReference type="ARBA" id="ARBA00022801"/>
    </source>
</evidence>
<evidence type="ECO:0000256" key="2">
    <source>
        <dbReference type="SAM" id="SignalP"/>
    </source>
</evidence>
<keyword evidence="1" id="KW-0378">Hydrolase</keyword>
<feature type="chain" id="PRO_5022915002" evidence="2">
    <location>
        <begin position="23"/>
        <end position="660"/>
    </location>
</feature>
<dbReference type="InterPro" id="IPR029058">
    <property type="entry name" value="AB_hydrolase_fold"/>
</dbReference>
<dbReference type="AlphaFoldDB" id="A0A5C4RRU3"/>
<dbReference type="RefSeq" id="WP_139448269.1">
    <property type="nucleotide sequence ID" value="NZ_SMDR01000002.1"/>
</dbReference>
<dbReference type="GO" id="GO:0006508">
    <property type="term" value="P:proteolysis"/>
    <property type="evidence" value="ECO:0007669"/>
    <property type="project" value="InterPro"/>
</dbReference>
<dbReference type="InterPro" id="IPR001375">
    <property type="entry name" value="Peptidase_S9_cat"/>
</dbReference>
<evidence type="ECO:0000313" key="4">
    <source>
        <dbReference type="EMBL" id="TNJ33649.1"/>
    </source>
</evidence>
<keyword evidence="2" id="KW-0732">Signal</keyword>
<proteinExistence type="predicted"/>
<dbReference type="SUPFAM" id="SSF82171">
    <property type="entry name" value="DPP6 N-terminal domain-like"/>
    <property type="match status" value="1"/>
</dbReference>
<dbReference type="PANTHER" id="PTHR42776">
    <property type="entry name" value="SERINE PEPTIDASE S9 FAMILY MEMBER"/>
    <property type="match status" value="1"/>
</dbReference>
<evidence type="ECO:0000313" key="5">
    <source>
        <dbReference type="Proteomes" id="UP000305760"/>
    </source>
</evidence>
<dbReference type="Pfam" id="PF00326">
    <property type="entry name" value="Peptidase_S9"/>
    <property type="match status" value="1"/>
</dbReference>
<sequence>MRASMMILLALAAGAVPVAATAANPPPIEQFVKHDPITEIELSPTGEYLAFTRRNKDRTALIVVRLSDRTPAGGINHGRDTVITSLTWANDERITYSVAKQVGALSEPRSRGEVFAMNADGSHSEVLLSQLGAQATRAGKRQAGLVFARVVDRFESSPKEVLIQTSPYLYDDASGRKTLPETKLERLNVMDGYRRVVAKAPVSQADFYLDSKDEARFALGMDANGDAKLYYRDGAEAEWKLVNDQAKTSLNVRPIGFAPGDKIAYLQSERDDKPDAIYSYDTATGQRALVAEDDNSDPWMILYSPFDETPFGVVYMDGLPRTQYFDPTSAPAKLHRSLQASFPGLLVTLGRATDDGSKGLFIVRGDRIPGDVYLFDYKAKRADFLMAYNVDIDPTQMAARKPVSLKARDGTPLQGYLTVPNNVDAKNLPLVVLPHGGPMGIYDTWLFDADAQLLASRGYATLQVNYRGSGNHGRDFVVAGYHEWGKAMQDDLTDSTRWAIEQGIADPRRICIYGASYGGYAALMGAVREPDLYRCAVGNVGVYDLAQRYKQDSLDHNITQGLLEMTMGREGLEAVSPNLLADRIRIPVMLAAGEKDETAPPIHTRRMRDALEAAGRPVEATFYKGEGHGYYEPENRMDFYARLLGFLDRHIGAKAAPAAP</sequence>
<evidence type="ECO:0000259" key="3">
    <source>
        <dbReference type="Pfam" id="PF00326"/>
    </source>
</evidence>
<dbReference type="OrthoDB" id="4269629at2"/>
<gene>
    <name evidence="4" type="ORF">E1B00_09905</name>
</gene>
<feature type="domain" description="Peptidase S9 prolyl oligopeptidase catalytic" evidence="3">
    <location>
        <begin position="446"/>
        <end position="652"/>
    </location>
</feature>
<name>A0A5C4RRU3_9GAMM</name>
<dbReference type="Proteomes" id="UP000305760">
    <property type="component" value="Unassembled WGS sequence"/>
</dbReference>
<keyword evidence="5" id="KW-1185">Reference proteome</keyword>
<reference evidence="4 5" key="1">
    <citation type="submission" date="2019-03" db="EMBL/GenBank/DDBJ databases">
        <title>Arenimonas daejeonensis sp. nov., isolated from compost.</title>
        <authorList>
            <person name="Jeon C.O."/>
        </authorList>
    </citation>
    <scope>NUCLEOTIDE SEQUENCE [LARGE SCALE GENOMIC DNA]</scope>
    <source>
        <strain evidence="4 5">R29</strain>
    </source>
</reference>
<dbReference type="SUPFAM" id="SSF53474">
    <property type="entry name" value="alpha/beta-Hydrolases"/>
    <property type="match status" value="1"/>
</dbReference>
<dbReference type="GO" id="GO:0004252">
    <property type="term" value="F:serine-type endopeptidase activity"/>
    <property type="evidence" value="ECO:0007669"/>
    <property type="project" value="TreeGrafter"/>
</dbReference>
<protein>
    <submittedName>
        <fullName evidence="4">S9 family peptidase</fullName>
    </submittedName>
</protein>
<dbReference type="PANTHER" id="PTHR42776:SF27">
    <property type="entry name" value="DIPEPTIDYL PEPTIDASE FAMILY MEMBER 6"/>
    <property type="match status" value="1"/>
</dbReference>
<dbReference type="Gene3D" id="3.40.50.1820">
    <property type="entry name" value="alpha/beta hydrolase"/>
    <property type="match status" value="1"/>
</dbReference>
<organism evidence="4 5">
    <name type="scientific">Arenimonas terrae</name>
    <dbReference type="NCBI Taxonomy" id="2546226"/>
    <lineage>
        <taxon>Bacteria</taxon>
        <taxon>Pseudomonadati</taxon>
        <taxon>Pseudomonadota</taxon>
        <taxon>Gammaproteobacteria</taxon>
        <taxon>Lysobacterales</taxon>
        <taxon>Lysobacteraceae</taxon>
        <taxon>Arenimonas</taxon>
    </lineage>
</organism>
<comment type="caution">
    <text evidence="4">The sequence shown here is derived from an EMBL/GenBank/DDBJ whole genome shotgun (WGS) entry which is preliminary data.</text>
</comment>
<accession>A0A5C4RRU3</accession>
<feature type="signal peptide" evidence="2">
    <location>
        <begin position="1"/>
        <end position="22"/>
    </location>
</feature>
<dbReference type="EMBL" id="SMDR01000002">
    <property type="protein sequence ID" value="TNJ33649.1"/>
    <property type="molecule type" value="Genomic_DNA"/>
</dbReference>